<reference evidence="1" key="1">
    <citation type="submission" date="2017-12" db="EMBL/GenBank/DDBJ databases">
        <title>First report on the novel genomospecies/subspecies of Pectobacterium carotovorum in Russia.</title>
        <authorList>
            <person name="Shirshikov F.V."/>
            <person name="Miroshnikov K."/>
            <person name="Toshakov S.V."/>
            <person name="Kabanova A.P."/>
            <person name="Barannik A.P."/>
            <person name="Shneider M."/>
            <person name="Ignatov A.N."/>
            <person name="Miroshnikov K.A."/>
        </authorList>
    </citation>
    <scope>NUCLEOTIDE SEQUENCE [LARGE SCALE GENOMIC DNA]</scope>
    <source>
        <strain evidence="1">F131</strain>
    </source>
</reference>
<dbReference type="EMBL" id="CP065030">
    <property type="protein sequence ID" value="QPK15059.1"/>
    <property type="molecule type" value="Genomic_DNA"/>
</dbReference>
<organism evidence="1">
    <name type="scientific">Pectobacterium versatile</name>
    <dbReference type="NCBI Taxonomy" id="2488639"/>
    <lineage>
        <taxon>Bacteria</taxon>
        <taxon>Pseudomonadati</taxon>
        <taxon>Pseudomonadota</taxon>
        <taxon>Gammaproteobacteria</taxon>
        <taxon>Enterobacterales</taxon>
        <taxon>Pectobacteriaceae</taxon>
        <taxon>Pectobacterium</taxon>
    </lineage>
</organism>
<dbReference type="AlphaFoldDB" id="A0A855MIM1"/>
<sequence length="109" mass="12447">MAFEIRKEDKIIGVSKLEFGDPPMGFVHGVLKPTQFYSPDVVKTGCKLFIKGTNEEIASEFIAIEDFSEELNETFIEVTILISSADDYRKYFKNHLDAYEKQFGNQQAV</sequence>
<name>A0A855MIM1_9GAMM</name>
<dbReference type="Proteomes" id="UP000237284">
    <property type="component" value="Chromosome"/>
</dbReference>
<evidence type="ECO:0000313" key="1">
    <source>
        <dbReference type="EMBL" id="POY49218.1"/>
    </source>
</evidence>
<gene>
    <name evidence="2" type="ORF">F131LOC_017215</name>
    <name evidence="1" type="ORF">F131LOC_03072</name>
</gene>
<accession>A0A855MIM1</accession>
<proteinExistence type="predicted"/>
<reference evidence="2 3" key="2">
    <citation type="submission" date="2020-11" db="EMBL/GenBank/DDBJ databases">
        <title>Complete genome sequence of Pectobacterium versatile F131.</title>
        <authorList>
            <person name="Shirshikov F.V."/>
            <person name="Miroshnikov K."/>
            <person name="Toshakov S.V."/>
            <person name="Kabanova A.P."/>
            <person name="Barannik A.P."/>
            <person name="Shneider M."/>
            <person name="Ignatov A.N."/>
            <person name="Miroshnikov K.A."/>
            <person name="Mikhailova Y.V."/>
            <person name="Shelenkov A."/>
            <person name="Yanushevich Y.G."/>
            <person name="Evseev P.V."/>
        </authorList>
    </citation>
    <scope>NUCLEOTIDE SEQUENCE [LARGE SCALE GENOMIC DNA]</scope>
    <source>
        <strain evidence="2 3">F131</strain>
    </source>
</reference>
<protein>
    <submittedName>
        <fullName evidence="1">Uncharacterized protein</fullName>
    </submittedName>
</protein>
<evidence type="ECO:0000313" key="2">
    <source>
        <dbReference type="EMBL" id="QPK15059.1"/>
    </source>
</evidence>
<dbReference type="EMBL" id="PDVW01000018">
    <property type="protein sequence ID" value="POY49218.1"/>
    <property type="molecule type" value="Genomic_DNA"/>
</dbReference>
<evidence type="ECO:0000313" key="3">
    <source>
        <dbReference type="Proteomes" id="UP000237284"/>
    </source>
</evidence>
<dbReference type="RefSeq" id="WP_103971954.1">
    <property type="nucleotide sequence ID" value="NZ_CP065030.1"/>
</dbReference>